<evidence type="ECO:0000256" key="3">
    <source>
        <dbReference type="ARBA" id="ARBA00022475"/>
    </source>
</evidence>
<evidence type="ECO:0000313" key="10">
    <source>
        <dbReference type="Proteomes" id="UP000027432"/>
    </source>
</evidence>
<keyword evidence="10" id="KW-1185">Reference proteome</keyword>
<feature type="transmembrane region" description="Helical" evidence="7">
    <location>
        <begin position="27"/>
        <end position="50"/>
    </location>
</feature>
<evidence type="ECO:0000256" key="6">
    <source>
        <dbReference type="ARBA" id="ARBA00023136"/>
    </source>
</evidence>
<dbReference type="OrthoDB" id="8522929at2"/>
<dbReference type="RefSeq" id="WP_038079403.1">
    <property type="nucleotide sequence ID" value="NZ_AUND01000039.1"/>
</dbReference>
<comment type="caution">
    <text evidence="9">The sequence shown here is derived from an EMBL/GenBank/DDBJ whole genome shotgun (WGS) entry which is preliminary data.</text>
</comment>
<evidence type="ECO:0000256" key="4">
    <source>
        <dbReference type="ARBA" id="ARBA00022692"/>
    </source>
</evidence>
<dbReference type="GO" id="GO:0044874">
    <property type="term" value="P:lipoprotein localization to outer membrane"/>
    <property type="evidence" value="ECO:0007669"/>
    <property type="project" value="TreeGrafter"/>
</dbReference>
<keyword evidence="5 7" id="KW-1133">Transmembrane helix</keyword>
<reference evidence="9 10" key="1">
    <citation type="submission" date="2013-07" db="EMBL/GenBank/DDBJ databases">
        <title>Thioclava pacifica DSM 10166 Genome Sequencing.</title>
        <authorList>
            <person name="Lai Q."/>
            <person name="Shao Z."/>
        </authorList>
    </citation>
    <scope>NUCLEOTIDE SEQUENCE [LARGE SCALE GENOMIC DNA]</scope>
    <source>
        <strain evidence="9 10">DSM 10166</strain>
    </source>
</reference>
<comment type="subcellular location">
    <subcellularLocation>
        <location evidence="1">Cell membrane</location>
        <topology evidence="1">Multi-pass membrane protein</topology>
    </subcellularLocation>
</comment>
<evidence type="ECO:0000256" key="7">
    <source>
        <dbReference type="SAM" id="Phobius"/>
    </source>
</evidence>
<protein>
    <recommendedName>
        <fullName evidence="8">ABC3 transporter permease C-terminal domain-containing protein</fullName>
    </recommendedName>
</protein>
<gene>
    <name evidence="9" type="ORF">TP2_12855</name>
</gene>
<keyword evidence="4 7" id="KW-0812">Transmembrane</keyword>
<feature type="transmembrane region" description="Helical" evidence="7">
    <location>
        <begin position="348"/>
        <end position="371"/>
    </location>
</feature>
<dbReference type="GO" id="GO:0098797">
    <property type="term" value="C:plasma membrane protein complex"/>
    <property type="evidence" value="ECO:0007669"/>
    <property type="project" value="TreeGrafter"/>
</dbReference>
<dbReference type="eggNOG" id="COG4591">
    <property type="taxonomic scope" value="Bacteria"/>
</dbReference>
<feature type="domain" description="ABC3 transporter permease C-terminal" evidence="8">
    <location>
        <begin position="268"/>
        <end position="374"/>
    </location>
</feature>
<keyword evidence="3" id="KW-1003">Cell membrane</keyword>
<dbReference type="AlphaFoldDB" id="A0A074J6P0"/>
<evidence type="ECO:0000313" key="9">
    <source>
        <dbReference type="EMBL" id="KEO51278.1"/>
    </source>
</evidence>
<comment type="similarity">
    <text evidence="2">Belongs to the ABC-4 integral membrane protein family. LolC/E subfamily.</text>
</comment>
<keyword evidence="6 7" id="KW-0472">Membrane</keyword>
<proteinExistence type="inferred from homology"/>
<evidence type="ECO:0000256" key="1">
    <source>
        <dbReference type="ARBA" id="ARBA00004651"/>
    </source>
</evidence>
<accession>A0A074J6P0</accession>
<dbReference type="InterPro" id="IPR051447">
    <property type="entry name" value="Lipoprotein-release_system"/>
</dbReference>
<sequence length="380" mass="41755">MTPWLRRQRALADYTLASLARRKGKNIALVAVYAIVVFVLASAMFFAASLRFETSAVLRDAPEVTVQKITMGRQDLIEGSVAEEIGKIRGVTSAKPRLWGYYYDRIVGANYTVMVPDDPEMIPEPGSVIVGEGIPRARGFKWSGAPLFLSRYEGDLKRFDVARAFESDSALMTSDLMLMNEADFRDFFEIPAGLYTDVVATVRNPNEVATIVEKGSNALPQMRFVTRSDIERTYQKLFDWREGLLAALAAAGILAFVIFAAEKASGLSAEEMREIGILKAVGWDTRDVIAMKLWEGGLVSLGAFLLGTVTAFAHVFFFGAPLFAPILKGWAVIYPDFALAPHVDGLELLTLALLTIVPYIAATLVPIWRVASGDPDAVMR</sequence>
<feature type="transmembrane region" description="Helical" evidence="7">
    <location>
        <begin position="301"/>
        <end position="327"/>
    </location>
</feature>
<evidence type="ECO:0000256" key="5">
    <source>
        <dbReference type="ARBA" id="ARBA00022989"/>
    </source>
</evidence>
<feature type="transmembrane region" description="Helical" evidence="7">
    <location>
        <begin position="243"/>
        <end position="261"/>
    </location>
</feature>
<organism evidence="9 10">
    <name type="scientific">Thioclava pacifica DSM 10166</name>
    <dbReference type="NCBI Taxonomy" id="1353537"/>
    <lineage>
        <taxon>Bacteria</taxon>
        <taxon>Pseudomonadati</taxon>
        <taxon>Pseudomonadota</taxon>
        <taxon>Alphaproteobacteria</taxon>
        <taxon>Rhodobacterales</taxon>
        <taxon>Paracoccaceae</taxon>
        <taxon>Thioclava</taxon>
    </lineage>
</organism>
<evidence type="ECO:0000259" key="8">
    <source>
        <dbReference type="Pfam" id="PF02687"/>
    </source>
</evidence>
<dbReference type="InterPro" id="IPR003838">
    <property type="entry name" value="ABC3_permease_C"/>
</dbReference>
<dbReference type="STRING" id="1353537.TP2_12855"/>
<name>A0A074J6P0_9RHOB</name>
<dbReference type="Proteomes" id="UP000027432">
    <property type="component" value="Unassembled WGS sequence"/>
</dbReference>
<dbReference type="EMBL" id="AUND01000039">
    <property type="protein sequence ID" value="KEO51278.1"/>
    <property type="molecule type" value="Genomic_DNA"/>
</dbReference>
<dbReference type="Pfam" id="PF02687">
    <property type="entry name" value="FtsX"/>
    <property type="match status" value="1"/>
</dbReference>
<evidence type="ECO:0000256" key="2">
    <source>
        <dbReference type="ARBA" id="ARBA00005236"/>
    </source>
</evidence>
<dbReference type="PANTHER" id="PTHR30489">
    <property type="entry name" value="LIPOPROTEIN-RELEASING SYSTEM TRANSMEMBRANE PROTEIN LOLE"/>
    <property type="match status" value="1"/>
</dbReference>
<dbReference type="PANTHER" id="PTHR30489:SF0">
    <property type="entry name" value="LIPOPROTEIN-RELEASING SYSTEM TRANSMEMBRANE PROTEIN LOLE"/>
    <property type="match status" value="1"/>
</dbReference>